<proteinExistence type="predicted"/>
<dbReference type="InterPro" id="IPR008964">
    <property type="entry name" value="Invasin/intimin_cell_adhesion"/>
</dbReference>
<accession>A0A1Y6CE53</accession>
<dbReference type="Proteomes" id="UP000192907">
    <property type="component" value="Unassembled WGS sequence"/>
</dbReference>
<reference evidence="2" key="1">
    <citation type="submission" date="2017-04" db="EMBL/GenBank/DDBJ databases">
        <authorList>
            <person name="Varghese N."/>
            <person name="Submissions S."/>
        </authorList>
    </citation>
    <scope>NUCLEOTIDE SEQUENCE [LARGE SCALE GENOMIC DNA]</scope>
    <source>
        <strain evidence="2">RKEM611</strain>
    </source>
</reference>
<evidence type="ECO:0000313" key="2">
    <source>
        <dbReference type="Proteomes" id="UP000192907"/>
    </source>
</evidence>
<protein>
    <submittedName>
        <fullName evidence="1">Uncharacterized protein</fullName>
    </submittedName>
</protein>
<name>A0A1Y6CE53_9BACT</name>
<keyword evidence="2" id="KW-1185">Reference proteome</keyword>
<evidence type="ECO:0000313" key="1">
    <source>
        <dbReference type="EMBL" id="SMF56798.1"/>
    </source>
</evidence>
<dbReference type="Gene3D" id="2.60.40.10">
    <property type="entry name" value="Immunoglobulins"/>
    <property type="match status" value="1"/>
</dbReference>
<dbReference type="AlphaFoldDB" id="A0A1Y6CE53"/>
<dbReference type="InterPro" id="IPR013783">
    <property type="entry name" value="Ig-like_fold"/>
</dbReference>
<dbReference type="RefSeq" id="WP_132322362.1">
    <property type="nucleotide sequence ID" value="NZ_FWZT01000018.1"/>
</dbReference>
<dbReference type="OrthoDB" id="5522233at2"/>
<dbReference type="PROSITE" id="PS51257">
    <property type="entry name" value="PROKAR_LIPOPROTEIN"/>
    <property type="match status" value="1"/>
</dbReference>
<dbReference type="EMBL" id="FWZT01000018">
    <property type="protein sequence ID" value="SMF56798.1"/>
    <property type="molecule type" value="Genomic_DNA"/>
</dbReference>
<gene>
    <name evidence="1" type="ORF">SAMN06296036_11861</name>
</gene>
<organism evidence="1 2">
    <name type="scientific">Pseudobacteriovorax antillogorgiicola</name>
    <dbReference type="NCBI Taxonomy" id="1513793"/>
    <lineage>
        <taxon>Bacteria</taxon>
        <taxon>Pseudomonadati</taxon>
        <taxon>Bdellovibrionota</taxon>
        <taxon>Oligoflexia</taxon>
        <taxon>Oligoflexales</taxon>
        <taxon>Pseudobacteriovoracaceae</taxon>
        <taxon>Pseudobacteriovorax</taxon>
    </lineage>
</organism>
<dbReference type="STRING" id="1513793.SAMN06296036_11861"/>
<sequence>MVKHTVATILLFSAVLSCNDEKGTRTDIGNTDIGTAVSATNALARSISPSALSETELFSSDSADNNCTEFSVTVADEEGAGLEGAEVEFSVTFSGGDDSGTLNPELGTTSAGGQATTTYCSGLDLGEGTIIAAVNELRTNSETFTVSKKGSYSFAFVSSSIPALVETDNGQEGNVEESIIPLNLIDSGPQDCTTLVFELSKDGTAIPGRELKFYTQDDPPRGLKLAKKKDDGTFETNEETNKNRAIFNATSSSEGRFAIPFCSGVTLGSAVVSASFNDEDGQTVTASSPVISIRGGVTNYANFSLTFDTENARTLKGYFNTNSTHTIKTAAKVDTRKDGDAIREYPLQVVAETGKAELLVGGRANEATGEAFFTMRALHMVDYYAYRLFPFAANPDAAARCSPSAVADSLGNNAALSFSYRDLSKNWRTTVTYAINGQEHYYDENSNGIYDGGGDGFWDKNENGVFDSGIDVLTYDANNNGVFDYLGEWFIDLPTPFVDADENGSYEANRDILMGDTYNEPNGLRDSDTIIWKNEVYPIFMGVSDYSLTHESIFGDLSVMPLTNTGLPGSTLFAGSILNDDFFGIGANAATRIGSATIGKFLYAHGICGNLVPGGTEFVASTELIGTVAYGERTPIINFTRPDIDAYREPSRRFLKTYGGAEAVVNFNAVDHPNEEFGYPISFNVTVPACNSICTGDVVTGSGGVACASQTHRIRIELTEPTATGGSAQALYNFASVDEVNTCQCVTGASLVGNSCVCPDGFSSNGVACVAD</sequence>
<dbReference type="SUPFAM" id="SSF49373">
    <property type="entry name" value="Invasin/intimin cell-adhesion fragments"/>
    <property type="match status" value="1"/>
</dbReference>